<dbReference type="PROSITE" id="PS50857">
    <property type="entry name" value="COX2_CUA"/>
    <property type="match status" value="1"/>
</dbReference>
<evidence type="ECO:0000256" key="1">
    <source>
        <dbReference type="ARBA" id="ARBA00004141"/>
    </source>
</evidence>
<feature type="domain" description="Cytochrome oxidase subunit II copper A binding" evidence="17">
    <location>
        <begin position="96"/>
        <end position="215"/>
    </location>
</feature>
<dbReference type="PROSITE" id="PS50999">
    <property type="entry name" value="COX2_TM"/>
    <property type="match status" value="1"/>
</dbReference>
<evidence type="ECO:0000256" key="14">
    <source>
        <dbReference type="ARBA" id="ARBA00049512"/>
    </source>
</evidence>
<evidence type="ECO:0000256" key="9">
    <source>
        <dbReference type="ARBA" id="ARBA00022967"/>
    </source>
</evidence>
<dbReference type="InterPro" id="IPR011759">
    <property type="entry name" value="Cyt_c_oxidase_su2_TM_dom"/>
</dbReference>
<dbReference type="EMBL" id="KR855670">
    <property type="protein sequence ID" value="AKZ17090.1"/>
    <property type="molecule type" value="Genomic_DNA"/>
</dbReference>
<dbReference type="InterPro" id="IPR002429">
    <property type="entry name" value="CcO_II-like_C"/>
</dbReference>
<reference evidence="20" key="1">
    <citation type="journal article" date="2015" name="Sci. Rep.">
        <title>Exploring molecular variation in Schistosoma japonicum in China.</title>
        <authorList>
            <person name="Young N.D."/>
            <person name="Chan K.G."/>
            <person name="Korhonen P.K."/>
            <person name="Min Chong T."/>
            <person name="Ee R."/>
            <person name="Mohandas N."/>
            <person name="Koehler A.V."/>
            <person name="Lim Y.L."/>
            <person name="Hofmann A."/>
            <person name="Jex A.R."/>
            <person name="Qian B."/>
            <person name="Chilton N.B."/>
            <person name="Gobert G.N."/>
            <person name="McManus D.P."/>
            <person name="Tan P."/>
            <person name="Webster B.L."/>
            <person name="Rollinson D."/>
            <person name="Gasser R.B."/>
        </authorList>
    </citation>
    <scope>NUCLEOTIDE SEQUENCE</scope>
    <source>
        <strain evidence="19">SJ2_pilon</strain>
        <strain evidence="20">SJ3_pilon</strain>
    </source>
</reference>
<dbReference type="GO" id="GO:0004129">
    <property type="term" value="F:cytochrome-c oxidase activity"/>
    <property type="evidence" value="ECO:0007669"/>
    <property type="project" value="UniProtKB-EC"/>
</dbReference>
<evidence type="ECO:0000256" key="3">
    <source>
        <dbReference type="ARBA" id="ARBA00015946"/>
    </source>
</evidence>
<dbReference type="InterPro" id="IPR045187">
    <property type="entry name" value="CcO_II"/>
</dbReference>
<evidence type="ECO:0000256" key="13">
    <source>
        <dbReference type="ARBA" id="ARBA00023136"/>
    </source>
</evidence>
<dbReference type="SUPFAM" id="SSF81464">
    <property type="entry name" value="Cytochrome c oxidase subunit II-like, transmembrane region"/>
    <property type="match status" value="1"/>
</dbReference>
<dbReference type="PANTHER" id="PTHR22888:SF9">
    <property type="entry name" value="CYTOCHROME C OXIDASE SUBUNIT 2"/>
    <property type="match status" value="1"/>
</dbReference>
<evidence type="ECO:0000259" key="17">
    <source>
        <dbReference type="PROSITE" id="PS50857"/>
    </source>
</evidence>
<evidence type="ECO:0000259" key="18">
    <source>
        <dbReference type="PROSITE" id="PS50999"/>
    </source>
</evidence>
<dbReference type="GO" id="GO:0005743">
    <property type="term" value="C:mitochondrial inner membrane"/>
    <property type="evidence" value="ECO:0007669"/>
    <property type="project" value="UniProtKB-SubCell"/>
</dbReference>
<keyword evidence="7 15" id="KW-0479">Metal-binding</keyword>
<evidence type="ECO:0000256" key="8">
    <source>
        <dbReference type="ARBA" id="ARBA00022842"/>
    </source>
</evidence>
<keyword evidence="5 15" id="KW-0679">Respiratory chain</keyword>
<keyword evidence="4 15" id="KW-0813">Transport</keyword>
<evidence type="ECO:0000256" key="5">
    <source>
        <dbReference type="ARBA" id="ARBA00022660"/>
    </source>
</evidence>
<evidence type="ECO:0000256" key="12">
    <source>
        <dbReference type="ARBA" id="ARBA00023008"/>
    </source>
</evidence>
<accession>A0A0U2GI98</accession>
<comment type="catalytic activity">
    <reaction evidence="14">
        <text>4 Fe(II)-[cytochrome c] + O2 + 8 H(+)(in) = 4 Fe(III)-[cytochrome c] + 2 H2O + 4 H(+)(out)</text>
        <dbReference type="Rhea" id="RHEA:11436"/>
        <dbReference type="Rhea" id="RHEA-COMP:10350"/>
        <dbReference type="Rhea" id="RHEA-COMP:14399"/>
        <dbReference type="ChEBI" id="CHEBI:15377"/>
        <dbReference type="ChEBI" id="CHEBI:15378"/>
        <dbReference type="ChEBI" id="CHEBI:15379"/>
        <dbReference type="ChEBI" id="CHEBI:29033"/>
        <dbReference type="ChEBI" id="CHEBI:29034"/>
        <dbReference type="EC" id="7.1.1.9"/>
    </reaction>
    <physiologicalReaction direction="left-to-right" evidence="14">
        <dbReference type="Rhea" id="RHEA:11437"/>
    </physiologicalReaction>
</comment>
<protein>
    <recommendedName>
        <fullName evidence="3 15">Cytochrome c oxidase subunit 2</fullName>
    </recommendedName>
</protein>
<evidence type="ECO:0000256" key="4">
    <source>
        <dbReference type="ARBA" id="ARBA00022448"/>
    </source>
</evidence>
<feature type="domain" description="Cytochrome oxidase subunit II transmembrane region profile" evidence="18">
    <location>
        <begin position="1"/>
        <end position="96"/>
    </location>
</feature>
<evidence type="ECO:0000313" key="20">
    <source>
        <dbReference type="EMBL" id="AKZ17090.1"/>
    </source>
</evidence>
<dbReference type="GO" id="GO:0005507">
    <property type="term" value="F:copper ion binding"/>
    <property type="evidence" value="ECO:0007669"/>
    <property type="project" value="InterPro"/>
</dbReference>
<dbReference type="PANTHER" id="PTHR22888">
    <property type="entry name" value="CYTOCHROME C OXIDASE, SUBUNIT II"/>
    <property type="match status" value="1"/>
</dbReference>
<dbReference type="Pfam" id="PF02790">
    <property type="entry name" value="COX2_TM"/>
    <property type="match status" value="1"/>
</dbReference>
<geneLocation type="mitochondrion" evidence="20"/>
<keyword evidence="15 20" id="KW-0496">Mitochondrion</keyword>
<evidence type="ECO:0000256" key="16">
    <source>
        <dbReference type="SAM" id="Phobius"/>
    </source>
</evidence>
<keyword evidence="6 15" id="KW-0812">Transmembrane</keyword>
<dbReference type="GO" id="GO:0042773">
    <property type="term" value="P:ATP synthesis coupled electron transport"/>
    <property type="evidence" value="ECO:0007669"/>
    <property type="project" value="TreeGrafter"/>
</dbReference>
<evidence type="ECO:0000313" key="19">
    <source>
        <dbReference type="EMBL" id="AKZ17078.1"/>
    </source>
</evidence>
<keyword evidence="9" id="KW-1278">Translocase</keyword>
<dbReference type="Pfam" id="PF00116">
    <property type="entry name" value="COX2"/>
    <property type="match status" value="1"/>
</dbReference>
<feature type="transmembrane region" description="Helical" evidence="16">
    <location>
        <begin position="26"/>
        <end position="47"/>
    </location>
</feature>
<keyword evidence="10 15" id="KW-0249">Electron transport</keyword>
<keyword evidence="12 15" id="KW-0186">Copper</keyword>
<evidence type="ECO:0000256" key="11">
    <source>
        <dbReference type="ARBA" id="ARBA00022989"/>
    </source>
</evidence>
<evidence type="ECO:0000256" key="2">
    <source>
        <dbReference type="ARBA" id="ARBA00007866"/>
    </source>
</evidence>
<comment type="similarity">
    <text evidence="2 15">Belongs to the cytochrome c oxidase subunit 2 family.</text>
</comment>
<dbReference type="PROSITE" id="PS00078">
    <property type="entry name" value="COX2"/>
    <property type="match status" value="1"/>
</dbReference>
<keyword evidence="11 16" id="KW-1133">Transmembrane helix</keyword>
<comment type="function">
    <text evidence="15">Component of the cytochrome c oxidase, the last enzyme in the mitochondrial electron transport chain which drives oxidative phosphorylation. The respiratory chain contains 3 multisubunit complexes succinate dehydrogenase (complex II, CII), ubiquinol-cytochrome c oxidoreductase (cytochrome b-c1 complex, complex III, CIII) and cytochrome c oxidase (complex IV, CIV), that cooperate to transfer electrons derived from NADH and succinate to molecular oxygen, creating an electrochemical gradient over the inner membrane that drives transmembrane transport and the ATP synthase. Cytochrome c oxidase is the component of the respiratory chain that catalyzes the reduction of oxygen to water. Electrons originating from reduced cytochrome c in the intermembrane space (IMS) are transferred via the dinuclear copper A center (CU(A)) of subunit 2 and heme A of subunit 1 to the active site in subunit 1, a binuclear center (BNC) formed by heme A3 and copper B (CU(B)). The BNC reduces molecular oxygen to 2 water molecules using 4 electrons from cytochrome c in the IMS and 4 protons from the mitochondrial matrix.</text>
</comment>
<dbReference type="InterPro" id="IPR001505">
    <property type="entry name" value="Copper_CuA"/>
</dbReference>
<keyword evidence="15" id="KW-0999">Mitochondrion inner membrane</keyword>
<dbReference type="InterPro" id="IPR036257">
    <property type="entry name" value="Cyt_c_oxidase_su2_TM_sf"/>
</dbReference>
<keyword evidence="8" id="KW-0460">Magnesium</keyword>
<evidence type="ECO:0000256" key="7">
    <source>
        <dbReference type="ARBA" id="ARBA00022723"/>
    </source>
</evidence>
<evidence type="ECO:0000256" key="6">
    <source>
        <dbReference type="ARBA" id="ARBA00022692"/>
    </source>
</evidence>
<feature type="transmembrane region" description="Helical" evidence="16">
    <location>
        <begin position="68"/>
        <end position="91"/>
    </location>
</feature>
<comment type="cofactor">
    <cofactor evidence="15">
        <name>Cu cation</name>
        <dbReference type="ChEBI" id="CHEBI:23378"/>
    </cofactor>
    <text evidence="15">Binds a copper A center.</text>
</comment>
<dbReference type="Gene3D" id="1.10.287.90">
    <property type="match status" value="1"/>
</dbReference>
<proteinExistence type="inferred from homology"/>
<organism evidence="20">
    <name type="scientific">Schistosoma japonicum</name>
    <name type="common">Blood fluke</name>
    <dbReference type="NCBI Taxonomy" id="6182"/>
    <lineage>
        <taxon>Eukaryota</taxon>
        <taxon>Metazoa</taxon>
        <taxon>Spiralia</taxon>
        <taxon>Lophotrochozoa</taxon>
        <taxon>Platyhelminthes</taxon>
        <taxon>Trematoda</taxon>
        <taxon>Digenea</taxon>
        <taxon>Strigeidida</taxon>
        <taxon>Schistosomatoidea</taxon>
        <taxon>Schistosomatidae</taxon>
        <taxon>Schistosoma</taxon>
    </lineage>
</organism>
<gene>
    <name evidence="20" type="primary">cox2</name>
</gene>
<dbReference type="AlphaFoldDB" id="A0A0U2GI98"/>
<dbReference type="InterPro" id="IPR008972">
    <property type="entry name" value="Cupredoxin"/>
</dbReference>
<sequence length="215" mass="24807">MVVLEESGASICIMRLNHELLIYYDLVNYVLFLCCFIPLWCMIVMCYQIYNSCNMSIMLPNESPFLEFIWTLIPTLMVVILCFFNLNYLIYNSVQVMNEPIKIVGHQWYWTYELLDGSVYDSFMTDFVNGVNKPLRLERNISYILLITSDDVIHSFSVPDLGLKMDAIPGRINSVIGSFDRFGVFVGYCTELCGAGHSYMPIVVEVVEGNRLGWY</sequence>
<keyword evidence="13 15" id="KW-0472">Membrane</keyword>
<name>A0A0U2GI98_SCHJA</name>
<evidence type="ECO:0000256" key="10">
    <source>
        <dbReference type="ARBA" id="ARBA00022982"/>
    </source>
</evidence>
<comment type="subcellular location">
    <subcellularLocation>
        <location evidence="1">Membrane</location>
        <topology evidence="1">Multi-pass membrane protein</topology>
    </subcellularLocation>
    <subcellularLocation>
        <location evidence="15">Mitochondrion inner membrane</location>
        <topology evidence="15">Multi-pass membrane protein</topology>
    </subcellularLocation>
</comment>
<dbReference type="Gene3D" id="2.60.40.420">
    <property type="entry name" value="Cupredoxins - blue copper proteins"/>
    <property type="match status" value="1"/>
</dbReference>
<dbReference type="SUPFAM" id="SSF49503">
    <property type="entry name" value="Cupredoxins"/>
    <property type="match status" value="1"/>
</dbReference>
<evidence type="ECO:0000256" key="15">
    <source>
        <dbReference type="RuleBase" id="RU000457"/>
    </source>
</evidence>
<dbReference type="PRINTS" id="PR01166">
    <property type="entry name" value="CYCOXIDASEII"/>
</dbReference>
<dbReference type="EMBL" id="KR855669">
    <property type="protein sequence ID" value="AKZ17078.1"/>
    <property type="molecule type" value="Genomic_DNA"/>
</dbReference>